<dbReference type="EMBL" id="LQZG01000001">
    <property type="protein sequence ID" value="OAB88698.1"/>
    <property type="molecule type" value="Genomic_DNA"/>
</dbReference>
<feature type="transmembrane region" description="Helical" evidence="1">
    <location>
        <begin position="88"/>
        <end position="109"/>
    </location>
</feature>
<feature type="transmembrane region" description="Helical" evidence="1">
    <location>
        <begin position="62"/>
        <end position="81"/>
    </location>
</feature>
<evidence type="ECO:0008006" key="4">
    <source>
        <dbReference type="Google" id="ProtNLM"/>
    </source>
</evidence>
<proteinExistence type="predicted"/>
<protein>
    <recommendedName>
        <fullName evidence="4">Histidine kinase/HSP90-like ATPase domain-containing protein</fullName>
    </recommendedName>
</protein>
<feature type="transmembrane region" description="Helical" evidence="1">
    <location>
        <begin position="170"/>
        <end position="190"/>
    </location>
</feature>
<dbReference type="Proteomes" id="UP000076976">
    <property type="component" value="Unassembled WGS sequence"/>
</dbReference>
<dbReference type="SUPFAM" id="SSF55874">
    <property type="entry name" value="ATPase domain of HSP90 chaperone/DNA topoisomerase II/histidine kinase"/>
    <property type="match status" value="1"/>
</dbReference>
<evidence type="ECO:0000313" key="3">
    <source>
        <dbReference type="Proteomes" id="UP000076976"/>
    </source>
</evidence>
<comment type="caution">
    <text evidence="2">The sequence shown here is derived from an EMBL/GenBank/DDBJ whole genome shotgun (WGS) entry which is preliminary data.</text>
</comment>
<evidence type="ECO:0000313" key="2">
    <source>
        <dbReference type="EMBL" id="OAB88698.1"/>
    </source>
</evidence>
<dbReference type="InterPro" id="IPR036890">
    <property type="entry name" value="HATPase_C_sf"/>
</dbReference>
<dbReference type="RefSeq" id="WP_198150288.1">
    <property type="nucleotide sequence ID" value="NZ_LQZG01000001.1"/>
</dbReference>
<keyword evidence="3" id="KW-1185">Reference proteome</keyword>
<gene>
    <name evidence="2" type="ORF">AWH69_02605</name>
</gene>
<keyword evidence="1" id="KW-0472">Membrane</keyword>
<accession>A0A176QGC8</accession>
<dbReference type="STRING" id="262209.AWH69_02605"/>
<feature type="transmembrane region" description="Helical" evidence="1">
    <location>
        <begin position="21"/>
        <end position="42"/>
    </location>
</feature>
<sequence length="418" mass="44051">MTDDSAAPGRRWWWPDSLPTTQAGALWGIALLVMGARVGTLVQMAPSFTSALRVAPDERAAALTWLAALVMTVAVCVRMIATRGPLSTAWTAADLAVACVLLVLGPLTVPDDFRVGTWVGFQPGYALGVLLTASALRSHVLWLGAMTAVVAAASVYMADGTRTHPSTVLGNLLTYIALGIVGRLLVGYNLRLAQDADRARALAAELGRREEEHRARVAIHNGAAVMRLLTDDDVDDSTRERLRQQALVESRRMRAYLQGPAPGAAPAQGEVALAGRVQAVCERFVDLRLETSLDLGAQVRLMAEDTEAVEQALASVLLNVRQHAAASLVVVHLDSDEGDDDAHDGGARGGEGAPLRWVLSVHDDGVGFDPEVTDRGVGLGDVVVGELASRGIGVDIDSEPGIGTTVRMGTMEIGVGQG</sequence>
<evidence type="ECO:0000256" key="1">
    <source>
        <dbReference type="SAM" id="Phobius"/>
    </source>
</evidence>
<feature type="transmembrane region" description="Helical" evidence="1">
    <location>
        <begin position="140"/>
        <end position="158"/>
    </location>
</feature>
<dbReference type="AlphaFoldDB" id="A0A176QGC8"/>
<keyword evidence="1" id="KW-1133">Transmembrane helix</keyword>
<keyword evidence="1" id="KW-0812">Transmembrane</keyword>
<name>A0A176QGC8_9MICO</name>
<dbReference type="Gene3D" id="3.30.565.10">
    <property type="entry name" value="Histidine kinase-like ATPase, C-terminal domain"/>
    <property type="match status" value="1"/>
</dbReference>
<feature type="transmembrane region" description="Helical" evidence="1">
    <location>
        <begin position="115"/>
        <end position="133"/>
    </location>
</feature>
<reference evidence="2 3" key="1">
    <citation type="submission" date="2016-01" db="EMBL/GenBank/DDBJ databases">
        <title>Janibacter melonis strain CD11_4 genome sequencing and assembly.</title>
        <authorList>
            <person name="Nair G.R."/>
            <person name="Kaur G."/>
            <person name="Chander A.M."/>
            <person name="Mayilraj S."/>
        </authorList>
    </citation>
    <scope>NUCLEOTIDE SEQUENCE [LARGE SCALE GENOMIC DNA]</scope>
    <source>
        <strain evidence="2 3">CD11-4</strain>
    </source>
</reference>
<organism evidence="2 3">
    <name type="scientific">Janibacter melonis</name>
    <dbReference type="NCBI Taxonomy" id="262209"/>
    <lineage>
        <taxon>Bacteria</taxon>
        <taxon>Bacillati</taxon>
        <taxon>Actinomycetota</taxon>
        <taxon>Actinomycetes</taxon>
        <taxon>Micrococcales</taxon>
        <taxon>Intrasporangiaceae</taxon>
        <taxon>Janibacter</taxon>
    </lineage>
</organism>